<dbReference type="Proteomes" id="UP000294881">
    <property type="component" value="Unassembled WGS sequence"/>
</dbReference>
<sequence length="140" mass="15314">MRPAFCCVPPGAWLAVAISNAHCVNSCYSAAIMQNRPLIIDKKREDLPPLRVRHEPPTIAEALAAASDLSDDAEERIAIAASLMGVPVDDVRPVASELARVRPQKVLTISTRSSSARQVVVERKVVVERRTPRVTLARVR</sequence>
<organism evidence="1 2">
    <name type="scientific">Camelimonas lactis</name>
    <dbReference type="NCBI Taxonomy" id="659006"/>
    <lineage>
        <taxon>Bacteria</taxon>
        <taxon>Pseudomonadati</taxon>
        <taxon>Pseudomonadota</taxon>
        <taxon>Alphaproteobacteria</taxon>
        <taxon>Hyphomicrobiales</taxon>
        <taxon>Chelatococcaceae</taxon>
        <taxon>Camelimonas</taxon>
    </lineage>
</organism>
<accession>A0A4V2RWH7</accession>
<proteinExistence type="predicted"/>
<comment type="caution">
    <text evidence="1">The sequence shown here is derived from an EMBL/GenBank/DDBJ whole genome shotgun (WGS) entry which is preliminary data.</text>
</comment>
<evidence type="ECO:0000313" key="2">
    <source>
        <dbReference type="Proteomes" id="UP000294881"/>
    </source>
</evidence>
<dbReference type="EMBL" id="SLWL01000023">
    <property type="protein sequence ID" value="TCO08496.1"/>
    <property type="molecule type" value="Genomic_DNA"/>
</dbReference>
<reference evidence="1 2" key="1">
    <citation type="submission" date="2019-03" db="EMBL/GenBank/DDBJ databases">
        <title>Genomic Encyclopedia of Type Strains, Phase IV (KMG-IV): sequencing the most valuable type-strain genomes for metagenomic binning, comparative biology and taxonomic classification.</title>
        <authorList>
            <person name="Goeker M."/>
        </authorList>
    </citation>
    <scope>NUCLEOTIDE SEQUENCE [LARGE SCALE GENOMIC DNA]</scope>
    <source>
        <strain evidence="1 2">DSM 22958</strain>
    </source>
</reference>
<gene>
    <name evidence="1" type="ORF">EV666_12314</name>
</gene>
<keyword evidence="2" id="KW-1185">Reference proteome</keyword>
<dbReference type="AlphaFoldDB" id="A0A4V2RWH7"/>
<protein>
    <submittedName>
        <fullName evidence="1">Uncharacterized protein</fullName>
    </submittedName>
</protein>
<evidence type="ECO:0000313" key="1">
    <source>
        <dbReference type="EMBL" id="TCO08496.1"/>
    </source>
</evidence>
<name>A0A4V2RWH7_9HYPH</name>